<dbReference type="SUPFAM" id="SSF52172">
    <property type="entry name" value="CheY-like"/>
    <property type="match status" value="1"/>
</dbReference>
<proteinExistence type="predicted"/>
<feature type="region of interest" description="Disordered" evidence="2">
    <location>
        <begin position="130"/>
        <end position="172"/>
    </location>
</feature>
<sequence length="172" mass="18510">MPDSSDALRILVYSNNVQTRQQVMRALGKRLHPDLPELTYVEIATAPMVIQRMDEGGIDLAILDGEATPAGGMGIAKQLKDELSTCPPILVLTGRPDDSWLASWSRAEAAVSHPIDPIVLGRTALGLLRAPRSDRRVPQPNGPPGYRANPNSDQPRGPQRLRGHGSAGAREG</sequence>
<dbReference type="InterPro" id="IPR001789">
    <property type="entry name" value="Sig_transdc_resp-reg_receiver"/>
</dbReference>
<evidence type="ECO:0000256" key="2">
    <source>
        <dbReference type="SAM" id="MobiDB-lite"/>
    </source>
</evidence>
<feature type="modified residue" description="4-aspartylphosphate" evidence="1">
    <location>
        <position position="64"/>
    </location>
</feature>
<name>A0A1V3XZW0_MYCKA</name>
<comment type="caution">
    <text evidence="4">The sequence shown here is derived from an EMBL/GenBank/DDBJ whole genome shotgun (WGS) entry which is preliminary data.</text>
</comment>
<reference evidence="4 5" key="1">
    <citation type="submission" date="2017-02" db="EMBL/GenBank/DDBJ databases">
        <title>Complete genome sequences of Mycobacterium kansasii strains isolated from rhesus macaques.</title>
        <authorList>
            <person name="Panda A."/>
            <person name="Nagaraj S."/>
            <person name="Zhao X."/>
            <person name="Tettelin H."/>
            <person name="Detolla L.J."/>
        </authorList>
    </citation>
    <scope>NUCLEOTIDE SEQUENCE [LARGE SCALE GENOMIC DNA]</scope>
    <source>
        <strain evidence="4 5">11-3469</strain>
    </source>
</reference>
<dbReference type="InterPro" id="IPR011006">
    <property type="entry name" value="CheY-like_superfamily"/>
</dbReference>
<dbReference type="PROSITE" id="PS50110">
    <property type="entry name" value="RESPONSE_REGULATORY"/>
    <property type="match status" value="1"/>
</dbReference>
<accession>A0A1V3XZW0</accession>
<gene>
    <name evidence="4" type="ORF">BZL29_0699</name>
</gene>
<dbReference type="Gene3D" id="3.40.50.2300">
    <property type="match status" value="1"/>
</dbReference>
<organism evidence="4 5">
    <name type="scientific">Mycobacterium kansasii</name>
    <dbReference type="NCBI Taxonomy" id="1768"/>
    <lineage>
        <taxon>Bacteria</taxon>
        <taxon>Bacillati</taxon>
        <taxon>Actinomycetota</taxon>
        <taxon>Actinomycetes</taxon>
        <taxon>Mycobacteriales</taxon>
        <taxon>Mycobacteriaceae</taxon>
        <taxon>Mycobacterium</taxon>
    </lineage>
</organism>
<dbReference type="AlphaFoldDB" id="A0A1V3XZW0"/>
<dbReference type="Proteomes" id="UP000188532">
    <property type="component" value="Unassembled WGS sequence"/>
</dbReference>
<dbReference type="EMBL" id="MVBN01000001">
    <property type="protein sequence ID" value="OOK84580.1"/>
    <property type="molecule type" value="Genomic_DNA"/>
</dbReference>
<feature type="domain" description="Response regulatory" evidence="3">
    <location>
        <begin position="9"/>
        <end position="128"/>
    </location>
</feature>
<dbReference type="GO" id="GO:0000160">
    <property type="term" value="P:phosphorelay signal transduction system"/>
    <property type="evidence" value="ECO:0007669"/>
    <property type="project" value="InterPro"/>
</dbReference>
<protein>
    <submittedName>
        <fullName evidence="4">Response regulator</fullName>
    </submittedName>
</protein>
<evidence type="ECO:0000313" key="4">
    <source>
        <dbReference type="EMBL" id="OOK84580.1"/>
    </source>
</evidence>
<evidence type="ECO:0000256" key="1">
    <source>
        <dbReference type="PROSITE-ProRule" id="PRU00169"/>
    </source>
</evidence>
<evidence type="ECO:0000313" key="5">
    <source>
        <dbReference type="Proteomes" id="UP000188532"/>
    </source>
</evidence>
<evidence type="ECO:0000259" key="3">
    <source>
        <dbReference type="PROSITE" id="PS50110"/>
    </source>
</evidence>
<dbReference type="STRING" id="1768.B1T50_22265"/>
<keyword evidence="1" id="KW-0597">Phosphoprotein</keyword>